<proteinExistence type="predicted"/>
<sequence>MSSEKHANLGLHKWAATDGVLRTEFNDNFGKIDEKVTEVTAGLGDLALIPENTVVDAVVGLNKKNEGFVSVTQFGVIGDEAVDDSDKILEAIAFAKDNKKDLLFPKVTGYKTTKTIVIPSGVGVVMESPIIYYGTLNEPCLVVGEKGVNNNNRKFVLQAKRKSYSDWMDENCIGIQIINAYASDIEILNSNNFTIGVQLLGASKGLSYNNINLYELLNNKYAIDCSNENSGTGSGWCNENNFFGGRFACFSGIGSNKSRYGIRITSKDGTYANNNNNIFTKPSFELNKTVAGTAEAIPILVEYGVLNQFNYCRSEGNEATFAKVLNQSTENSFSISYGQGDIVDKSTAPVSFLSQKRLQKVNNVQSSVFDSGALHKKACYYDGSTTVHIPNVHMCLYTQTTTRSNYTGITLNDNYLDLNNQVGIGVFIDTSLTKEFVIKKDVEVGYEGRYYIVCYDGAGAILNDVGLNHPYVKGTSAHSLAFHTNFGGSYRTGSDSKEDLYINLHTDVKKIRVLLYKGTNNLRIRSFGVNALNNNHPTSWTDYEEVVSGSSIGTAAPTVGTWKRGRKVYNATPTAGGYEGWVCIADGTPGTWKGFGLIEV</sequence>
<dbReference type="Proteomes" id="UP000260457">
    <property type="component" value="Chromosome"/>
</dbReference>
<protein>
    <recommendedName>
        <fullName evidence="3">Pectate lyase superfamily protein domain-containing protein</fullName>
    </recommendedName>
</protein>
<keyword evidence="2" id="KW-1185">Reference proteome</keyword>
<evidence type="ECO:0000313" key="2">
    <source>
        <dbReference type="Proteomes" id="UP000260457"/>
    </source>
</evidence>
<dbReference type="EMBL" id="CP030926">
    <property type="protein sequence ID" value="AXN39867.1"/>
    <property type="molecule type" value="Genomic_DNA"/>
</dbReference>
<dbReference type="Gene3D" id="2.160.20.10">
    <property type="entry name" value="Single-stranded right-handed beta-helix, Pectin lyase-like"/>
    <property type="match status" value="1"/>
</dbReference>
<dbReference type="GeneID" id="95399897"/>
<accession>A0ABM6XMZ7</accession>
<dbReference type="InterPro" id="IPR012334">
    <property type="entry name" value="Pectin_lyas_fold"/>
</dbReference>
<organism evidence="1 2">
    <name type="scientific">Peribacillus butanolivorans</name>
    <dbReference type="NCBI Taxonomy" id="421767"/>
    <lineage>
        <taxon>Bacteria</taxon>
        <taxon>Bacillati</taxon>
        <taxon>Bacillota</taxon>
        <taxon>Bacilli</taxon>
        <taxon>Bacillales</taxon>
        <taxon>Bacillaceae</taxon>
        <taxon>Peribacillus</taxon>
    </lineage>
</organism>
<evidence type="ECO:0008006" key="3">
    <source>
        <dbReference type="Google" id="ProtNLM"/>
    </source>
</evidence>
<gene>
    <name evidence="1" type="ORF">DTO10_16865</name>
</gene>
<reference evidence="1 2" key="1">
    <citation type="submission" date="2018-07" db="EMBL/GenBank/DDBJ databases">
        <title>The molecular basis for the intramolecular migration of carboxyl group in the catabolism of para-hydroxybenzoate via gentisate.</title>
        <authorList>
            <person name="Zhao H."/>
            <person name="Xu Y."/>
            <person name="Lin S."/>
            <person name="Spain J.C."/>
            <person name="Zhou N.-Y."/>
        </authorList>
    </citation>
    <scope>NUCLEOTIDE SEQUENCE [LARGE SCALE GENOMIC DNA]</scope>
    <source>
        <strain evidence="1 2">PHB-7a</strain>
    </source>
</reference>
<dbReference type="RefSeq" id="WP_116821588.1">
    <property type="nucleotide sequence ID" value="NZ_CP030926.1"/>
</dbReference>
<name>A0ABM6XMZ7_9BACI</name>
<evidence type="ECO:0000313" key="1">
    <source>
        <dbReference type="EMBL" id="AXN39867.1"/>
    </source>
</evidence>